<protein>
    <submittedName>
        <fullName evidence="3">Uncharacterized protein</fullName>
    </submittedName>
</protein>
<evidence type="ECO:0000313" key="3">
    <source>
        <dbReference type="EMBL" id="KAE9401454.1"/>
    </source>
</evidence>
<feature type="signal peptide" evidence="2">
    <location>
        <begin position="1"/>
        <end position="24"/>
    </location>
</feature>
<dbReference type="Proteomes" id="UP000799118">
    <property type="component" value="Unassembled WGS sequence"/>
</dbReference>
<evidence type="ECO:0000256" key="1">
    <source>
        <dbReference type="SAM" id="MobiDB-lite"/>
    </source>
</evidence>
<feature type="chain" id="PRO_5025499858" evidence="2">
    <location>
        <begin position="25"/>
        <end position="279"/>
    </location>
</feature>
<keyword evidence="4" id="KW-1185">Reference proteome</keyword>
<reference evidence="3" key="1">
    <citation type="journal article" date="2019" name="Environ. Microbiol.">
        <title>Fungal ecological strategies reflected in gene transcription - a case study of two litter decomposers.</title>
        <authorList>
            <person name="Barbi F."/>
            <person name="Kohler A."/>
            <person name="Barry K."/>
            <person name="Baskaran P."/>
            <person name="Daum C."/>
            <person name="Fauchery L."/>
            <person name="Ihrmark K."/>
            <person name="Kuo A."/>
            <person name="LaButti K."/>
            <person name="Lipzen A."/>
            <person name="Morin E."/>
            <person name="Grigoriev I.V."/>
            <person name="Henrissat B."/>
            <person name="Lindahl B."/>
            <person name="Martin F."/>
        </authorList>
    </citation>
    <scope>NUCLEOTIDE SEQUENCE</scope>
    <source>
        <strain evidence="3">JB14</strain>
    </source>
</reference>
<feature type="region of interest" description="Disordered" evidence="1">
    <location>
        <begin position="47"/>
        <end position="67"/>
    </location>
</feature>
<accession>A0A6A4HX82</accession>
<organism evidence="3 4">
    <name type="scientific">Gymnopus androsaceus JB14</name>
    <dbReference type="NCBI Taxonomy" id="1447944"/>
    <lineage>
        <taxon>Eukaryota</taxon>
        <taxon>Fungi</taxon>
        <taxon>Dikarya</taxon>
        <taxon>Basidiomycota</taxon>
        <taxon>Agaricomycotina</taxon>
        <taxon>Agaricomycetes</taxon>
        <taxon>Agaricomycetidae</taxon>
        <taxon>Agaricales</taxon>
        <taxon>Marasmiineae</taxon>
        <taxon>Omphalotaceae</taxon>
        <taxon>Gymnopus</taxon>
    </lineage>
</organism>
<keyword evidence="2" id="KW-0732">Signal</keyword>
<evidence type="ECO:0000256" key="2">
    <source>
        <dbReference type="SAM" id="SignalP"/>
    </source>
</evidence>
<dbReference type="EMBL" id="ML769445">
    <property type="protein sequence ID" value="KAE9401454.1"/>
    <property type="molecule type" value="Genomic_DNA"/>
</dbReference>
<gene>
    <name evidence="3" type="ORF">BT96DRAFT_992010</name>
</gene>
<dbReference type="AlphaFoldDB" id="A0A6A4HX82"/>
<proteinExistence type="predicted"/>
<evidence type="ECO:0000313" key="4">
    <source>
        <dbReference type="Proteomes" id="UP000799118"/>
    </source>
</evidence>
<name>A0A6A4HX82_9AGAR</name>
<sequence>MRLNYLSNTIAAAFSLASIVDVCAAPIVDIDCSNFLLSLSARSPRADTLQLPSPPSSSPSSPKVAAGHVKSVGPGAVLKTAPAKQQAGPFPSDHKKDVNSKIIFTFWTVEQYTTEVQAYHHSTNRPMIDIHRTECNGGQRSTVAGKIRTFLTGAATNPHPHTGAIALPHQGTLGVDLAANSNCLTQWLPVYQRFDFEIKDGVDGKCGENAKCSGIVYASGEGVLWDHLQRQFYATITPNDLQAVQTLHDNLAAAASLNAQTLQSSHASSPASSVESEES</sequence>